<dbReference type="Proteomes" id="UP001314169">
    <property type="component" value="Chromosome 2"/>
</dbReference>
<dbReference type="EMBL" id="OY882859">
    <property type="protein sequence ID" value="CAK6440857.1"/>
    <property type="molecule type" value="Genomic_DNA"/>
</dbReference>
<reference evidence="2" key="1">
    <citation type="submission" date="2023-12" db="EMBL/GenBank/DDBJ databases">
        <authorList>
            <person name="Brown T."/>
        </authorList>
    </citation>
    <scope>NUCLEOTIDE SEQUENCE</scope>
</reference>
<evidence type="ECO:0000256" key="1">
    <source>
        <dbReference type="SAM" id="MobiDB-lite"/>
    </source>
</evidence>
<protein>
    <submittedName>
        <fullName evidence="2">Uncharacterized protein</fullName>
    </submittedName>
</protein>
<gene>
    <name evidence="2" type="ORF">MPIPNATIZW_LOCUS9163</name>
</gene>
<keyword evidence="3" id="KW-1185">Reference proteome</keyword>
<name>A0ABN9ZX45_PIPNA</name>
<evidence type="ECO:0000313" key="3">
    <source>
        <dbReference type="Proteomes" id="UP001314169"/>
    </source>
</evidence>
<accession>A0ABN9ZX45</accession>
<evidence type="ECO:0000313" key="2">
    <source>
        <dbReference type="EMBL" id="CAK6440857.1"/>
    </source>
</evidence>
<organism evidence="2 3">
    <name type="scientific">Pipistrellus nathusii</name>
    <name type="common">Nathusius' pipistrelle</name>
    <dbReference type="NCBI Taxonomy" id="59473"/>
    <lineage>
        <taxon>Eukaryota</taxon>
        <taxon>Metazoa</taxon>
        <taxon>Chordata</taxon>
        <taxon>Craniata</taxon>
        <taxon>Vertebrata</taxon>
        <taxon>Euteleostomi</taxon>
        <taxon>Mammalia</taxon>
        <taxon>Eutheria</taxon>
        <taxon>Laurasiatheria</taxon>
        <taxon>Chiroptera</taxon>
        <taxon>Yangochiroptera</taxon>
        <taxon>Vespertilionidae</taxon>
        <taxon>Pipistrellus</taxon>
    </lineage>
</organism>
<proteinExistence type="predicted"/>
<feature type="region of interest" description="Disordered" evidence="1">
    <location>
        <begin position="45"/>
        <end position="85"/>
    </location>
</feature>
<feature type="compositionally biased region" description="Pro residues" evidence="1">
    <location>
        <begin position="70"/>
        <end position="79"/>
    </location>
</feature>
<sequence>MLTTMQVTSHCHPLVAAWPAALTVSLHTRTYNPAPGTLSPSCQAHWEGGTRPSSQPILGPLSCPVRLSPSPNPPSPPCQPLATNPGVSDTIPRGCSLIPHSLLTLEEGRWALAFPIKRVGGDATRPLRALHPPACFPPL</sequence>